<dbReference type="InterPro" id="IPR051398">
    <property type="entry name" value="Polysacch_Deacetylase"/>
</dbReference>
<name>A0A2G8SW81_9BURK</name>
<evidence type="ECO:0000256" key="1">
    <source>
        <dbReference type="ARBA" id="ARBA00004613"/>
    </source>
</evidence>
<protein>
    <recommendedName>
        <fullName evidence="3">NodB homology domain-containing protein</fullName>
    </recommendedName>
</protein>
<evidence type="ECO:0000313" key="5">
    <source>
        <dbReference type="Proteomes" id="UP000228593"/>
    </source>
</evidence>
<dbReference type="Gene3D" id="3.20.20.370">
    <property type="entry name" value="Glycoside hydrolase/deacetylase"/>
    <property type="match status" value="1"/>
</dbReference>
<dbReference type="PANTHER" id="PTHR34216:SF3">
    <property type="entry name" value="POLY-BETA-1,6-N-ACETYL-D-GLUCOSAMINE N-DEACETYLASE"/>
    <property type="match status" value="1"/>
</dbReference>
<dbReference type="InterPro" id="IPR002509">
    <property type="entry name" value="NODB_dom"/>
</dbReference>
<dbReference type="AlphaFoldDB" id="A0A2G8SW81"/>
<proteinExistence type="predicted"/>
<reference evidence="4 5" key="1">
    <citation type="submission" date="2017-10" db="EMBL/GenBank/DDBJ databases">
        <title>Massilia psychrophilum sp. nov., a novel purple-pigmented bacterium isolated from Tianshan glacier, Xinjiang Municipality, China.</title>
        <authorList>
            <person name="Wang H."/>
        </authorList>
    </citation>
    <scope>NUCLEOTIDE SEQUENCE [LARGE SCALE GENOMIC DNA]</scope>
    <source>
        <strain evidence="4 5">JCM 30813</strain>
    </source>
</reference>
<evidence type="ECO:0000259" key="3">
    <source>
        <dbReference type="Pfam" id="PF01522"/>
    </source>
</evidence>
<dbReference type="CDD" id="cd10967">
    <property type="entry name" value="CE4_GLA_like_6s"/>
    <property type="match status" value="1"/>
</dbReference>
<dbReference type="PANTHER" id="PTHR34216">
    <property type="match status" value="1"/>
</dbReference>
<dbReference type="GO" id="GO:0005576">
    <property type="term" value="C:extracellular region"/>
    <property type="evidence" value="ECO:0007669"/>
    <property type="project" value="UniProtKB-SubCell"/>
</dbReference>
<dbReference type="GO" id="GO:0005975">
    <property type="term" value="P:carbohydrate metabolic process"/>
    <property type="evidence" value="ECO:0007669"/>
    <property type="project" value="InterPro"/>
</dbReference>
<keyword evidence="5" id="KW-1185">Reference proteome</keyword>
<dbReference type="Proteomes" id="UP000228593">
    <property type="component" value="Unassembled WGS sequence"/>
</dbReference>
<dbReference type="GO" id="GO:0016810">
    <property type="term" value="F:hydrolase activity, acting on carbon-nitrogen (but not peptide) bonds"/>
    <property type="evidence" value="ECO:0007669"/>
    <property type="project" value="InterPro"/>
</dbReference>
<feature type="domain" description="NodB homology" evidence="3">
    <location>
        <begin position="10"/>
        <end position="121"/>
    </location>
</feature>
<dbReference type="Pfam" id="PF01522">
    <property type="entry name" value="Polysacc_deac_1"/>
    <property type="match status" value="1"/>
</dbReference>
<gene>
    <name evidence="4" type="ORF">CR103_20210</name>
</gene>
<evidence type="ECO:0000313" key="4">
    <source>
        <dbReference type="EMBL" id="PIL38047.1"/>
    </source>
</evidence>
<evidence type="ECO:0000256" key="2">
    <source>
        <dbReference type="ARBA" id="ARBA00022729"/>
    </source>
</evidence>
<dbReference type="OrthoDB" id="9814639at2"/>
<dbReference type="SUPFAM" id="SSF88713">
    <property type="entry name" value="Glycoside hydrolase/deacetylase"/>
    <property type="match status" value="1"/>
</dbReference>
<dbReference type="InterPro" id="IPR011330">
    <property type="entry name" value="Glyco_hydro/deAcase_b/a-brl"/>
</dbReference>
<organism evidence="4 5">
    <name type="scientific">Massilia psychrophila</name>
    <dbReference type="NCBI Taxonomy" id="1603353"/>
    <lineage>
        <taxon>Bacteria</taxon>
        <taxon>Pseudomonadati</taxon>
        <taxon>Pseudomonadota</taxon>
        <taxon>Betaproteobacteria</taxon>
        <taxon>Burkholderiales</taxon>
        <taxon>Oxalobacteraceae</taxon>
        <taxon>Telluria group</taxon>
        <taxon>Massilia</taxon>
    </lineage>
</organism>
<sequence length="244" mass="27725">MGAVFTFSSDDGHPSDMKVAELLGKHDLRGTFYVPIRNKEGLPTMSKNELRGVGRHVEIGSHTLDHCYLGTVGKTEAKRQISEGKMRLEDLLGHNVAGFCYPGGKYRRSDLALVQDAGFTYARTTTNLCFDAGHSRFELPTTIQFYPHAQSVYWRNFAQAGRWGTRLAGLRLAVEHGNWIERMYALFDHACGHDGTFHMWTHAYEIDRLDAWDELDRFFAHVAQRVTAPNRLTNEQLALKYFVA</sequence>
<dbReference type="RefSeq" id="WP_099917729.1">
    <property type="nucleotide sequence ID" value="NZ_BMHS01000036.1"/>
</dbReference>
<comment type="subcellular location">
    <subcellularLocation>
        <location evidence="1">Secreted</location>
    </subcellularLocation>
</comment>
<dbReference type="EMBL" id="PDOB01000050">
    <property type="protein sequence ID" value="PIL38047.1"/>
    <property type="molecule type" value="Genomic_DNA"/>
</dbReference>
<accession>A0A2G8SW81</accession>
<keyword evidence="2" id="KW-0732">Signal</keyword>
<comment type="caution">
    <text evidence="4">The sequence shown here is derived from an EMBL/GenBank/DDBJ whole genome shotgun (WGS) entry which is preliminary data.</text>
</comment>